<protein>
    <submittedName>
        <fullName evidence="5">Uncharacterized protein</fullName>
    </submittedName>
</protein>
<evidence type="ECO:0000256" key="1">
    <source>
        <dbReference type="SAM" id="Phobius"/>
    </source>
</evidence>
<dbReference type="Pfam" id="PF04773">
    <property type="entry name" value="FecR"/>
    <property type="match status" value="1"/>
</dbReference>
<dbReference type="Gene3D" id="3.55.50.30">
    <property type="match status" value="1"/>
</dbReference>
<keyword evidence="7" id="KW-1185">Reference proteome</keyword>
<sequence length="393" mass="45984">MYIRSKGNFYKMGHKDTEISNLIYCFLRGTLVEEKQKELNRWLEEPGNRELFDRICDKEQILKKSFRFDRYDKEKSWKQLEKKMQVGRKSYWRRWGVAASLMLPLLFVGWLYMHENDKSSFAVIKKEIVPGMVCARLELANGEVLHLGKDTITSLALTNGGVIKNDRGAFSYFSDTVLGNDSKYNVMTTPRAGEFKLVLPDGTVVWMNAESYLRFPEVFAEKSRKVYAKGELYFEVAHDEKRPFKVEVEDGYVIEVLGTEFNMRAYKGLPWATTLVKGKVLIEKGEKRVVLRPGQQAVSPVGGEIIQVKEVNVESYIAWRKGYFLFDNERLEDIMHELSRWYDVQVFFENQQVKDERFSVELRRHDDFKDVLDLIERTGSVKITIKEHTVFVR</sequence>
<comment type="caution">
    <text evidence="5">The sequence shown here is derived from an EMBL/GenBank/DDBJ whole genome shotgun (WGS) entry which is preliminary data.</text>
</comment>
<dbReference type="Proteomes" id="UP000031937">
    <property type="component" value="Unassembled WGS sequence"/>
</dbReference>
<keyword evidence="1" id="KW-0472">Membrane</keyword>
<dbReference type="OrthoDB" id="772265at2"/>
<evidence type="ECO:0000313" key="4">
    <source>
        <dbReference type="EMBL" id="KIO43840.1"/>
    </source>
</evidence>
<dbReference type="InterPro" id="IPR032508">
    <property type="entry name" value="FecR_C"/>
</dbReference>
<feature type="domain" description="Protein FecR C-terminal" evidence="3">
    <location>
        <begin position="323"/>
        <end position="392"/>
    </location>
</feature>
<evidence type="ECO:0000313" key="5">
    <source>
        <dbReference type="EMBL" id="KIO46004.1"/>
    </source>
</evidence>
<dbReference type="Proteomes" id="UP000031980">
    <property type="component" value="Unassembled WGS sequence"/>
</dbReference>
<dbReference type="InterPro" id="IPR012373">
    <property type="entry name" value="Ferrdict_sens_TM"/>
</dbReference>
<dbReference type="AlphaFoldDB" id="A0A0C3RIW3"/>
<organism evidence="5 7">
    <name type="scientific">Sanguibacteroides justesenii</name>
    <dbReference type="NCBI Taxonomy" id="1547597"/>
    <lineage>
        <taxon>Bacteria</taxon>
        <taxon>Pseudomonadati</taxon>
        <taxon>Bacteroidota</taxon>
        <taxon>Bacteroidia</taxon>
        <taxon>Bacteroidales</taxon>
        <taxon>Porphyromonadaceae</taxon>
        <taxon>Sanguibacteroides</taxon>
    </lineage>
</organism>
<evidence type="ECO:0000259" key="3">
    <source>
        <dbReference type="Pfam" id="PF16344"/>
    </source>
</evidence>
<accession>A0A0C3RIW3</accession>
<dbReference type="Gene3D" id="2.60.120.1440">
    <property type="match status" value="1"/>
</dbReference>
<dbReference type="EMBL" id="JPIU01000037">
    <property type="protein sequence ID" value="KIO46004.1"/>
    <property type="molecule type" value="Genomic_DNA"/>
</dbReference>
<dbReference type="PANTHER" id="PTHR30273">
    <property type="entry name" value="PERIPLASMIC SIGNAL SENSOR AND SIGMA FACTOR ACTIVATOR FECR-RELATED"/>
    <property type="match status" value="1"/>
</dbReference>
<evidence type="ECO:0000313" key="7">
    <source>
        <dbReference type="Proteomes" id="UP000031980"/>
    </source>
</evidence>
<dbReference type="InterPro" id="IPR006860">
    <property type="entry name" value="FecR"/>
</dbReference>
<dbReference type="EMBL" id="JPIT01000031">
    <property type="protein sequence ID" value="KIO43840.1"/>
    <property type="molecule type" value="Genomic_DNA"/>
</dbReference>
<proteinExistence type="predicted"/>
<dbReference type="GO" id="GO:0016989">
    <property type="term" value="F:sigma factor antagonist activity"/>
    <property type="evidence" value="ECO:0007669"/>
    <property type="project" value="TreeGrafter"/>
</dbReference>
<dbReference type="PANTHER" id="PTHR30273:SF2">
    <property type="entry name" value="PROTEIN FECR"/>
    <property type="match status" value="1"/>
</dbReference>
<keyword evidence="1" id="KW-1133">Transmembrane helix</keyword>
<evidence type="ECO:0000259" key="2">
    <source>
        <dbReference type="Pfam" id="PF04773"/>
    </source>
</evidence>
<feature type="transmembrane region" description="Helical" evidence="1">
    <location>
        <begin position="92"/>
        <end position="113"/>
    </location>
</feature>
<gene>
    <name evidence="5" type="ORF">BA92_06090</name>
    <name evidence="4" type="ORF">IE90_12135</name>
</gene>
<dbReference type="Pfam" id="PF16344">
    <property type="entry name" value="FecR_C"/>
    <property type="match status" value="1"/>
</dbReference>
<reference evidence="5 7" key="1">
    <citation type="submission" date="2014-07" db="EMBL/GenBank/DDBJ databases">
        <title>Porphyromonadaceae bacterium OUH 308042 = ATCC BAA-2681 = DSM 28342 draft genome.</title>
        <authorList>
            <person name="Sydenham T.V."/>
            <person name="Hasman H."/>
            <person name="Justensen U.S."/>
        </authorList>
    </citation>
    <scope>NUCLEOTIDE SEQUENCE [LARGE SCALE GENOMIC DNA]</scope>
    <source>
        <strain evidence="5 7">OUH 308042</strain>
    </source>
</reference>
<keyword evidence="1" id="KW-0812">Transmembrane</keyword>
<name>A0A0C3RIW3_9PORP</name>
<feature type="domain" description="FecR protein" evidence="2">
    <location>
        <begin position="187"/>
        <end position="280"/>
    </location>
</feature>
<reference evidence="4 6" key="2">
    <citation type="submission" date="2014-07" db="EMBL/GenBank/DDBJ databases">
        <title>Porphyromonadaceae bacterium OUH 334697 = ATCC BAA-2682 = DSM 28341 draft genome.</title>
        <authorList>
            <person name="Sydenham T.V."/>
            <person name="Hasman H."/>
            <person name="Justesen U.S."/>
        </authorList>
    </citation>
    <scope>NUCLEOTIDE SEQUENCE [LARGE SCALE GENOMIC DNA]</scope>
    <source>
        <strain evidence="4 6">OUH 334697</strain>
    </source>
</reference>
<evidence type="ECO:0000313" key="6">
    <source>
        <dbReference type="Proteomes" id="UP000031937"/>
    </source>
</evidence>